<dbReference type="KEGG" id="ppr:PBPRC0002"/>
<evidence type="ECO:0000313" key="2">
    <source>
        <dbReference type="Proteomes" id="UP000000593"/>
    </source>
</evidence>
<dbReference type="AlphaFoldDB" id="Q6LW95"/>
<accession>Q6LW95</accession>
<reference evidence="2" key="1">
    <citation type="journal article" date="2005" name="Science">
        <title>Life at depth: Photobacterium profundum genome sequence and expression analysis.</title>
        <authorList>
            <person name="Vezzi A."/>
            <person name="Campanaro S."/>
            <person name="D'Angelo M."/>
            <person name="Simonato F."/>
            <person name="Vitulo N."/>
            <person name="Lauro F.M."/>
            <person name="Cestaro A."/>
            <person name="Malacrida G."/>
            <person name="Simionati B."/>
            <person name="Cannata N."/>
            <person name="Romualdi C."/>
            <person name="Bartlett D.H."/>
            <person name="Valle G."/>
        </authorList>
    </citation>
    <scope>NUCLEOTIDE SEQUENCE [LARGE SCALE GENOMIC DNA]</scope>
    <source>
        <strain evidence="2">ATCC BAA-1253 / SS9</strain>
    </source>
</reference>
<dbReference type="EMBL" id="CR377818">
    <property type="protein sequence ID" value="CAG17940.1"/>
    <property type="molecule type" value="Genomic_DNA"/>
</dbReference>
<evidence type="ECO:0000313" key="1">
    <source>
        <dbReference type="EMBL" id="CAG17940.1"/>
    </source>
</evidence>
<dbReference type="HOGENOM" id="CLU_2383613_0_0_6"/>
<keyword evidence="1" id="KW-0614">Plasmid</keyword>
<keyword evidence="2" id="KW-1185">Reference proteome</keyword>
<protein>
    <submittedName>
        <fullName evidence="1">Uncharacterized protein</fullName>
    </submittedName>
</protein>
<dbReference type="Proteomes" id="UP000000593">
    <property type="component" value="Plasmid pPBPR1"/>
</dbReference>
<proteinExistence type="predicted"/>
<gene>
    <name evidence="1" type="ordered locus">PBPRC0002</name>
</gene>
<geneLocation type="plasmid" evidence="1 2">
    <name>pPBPR1</name>
</geneLocation>
<sequence>MGCIHSVGAIPIAVFTPSWTDDVWHSPYRREYCDLSDERLHRVLWVILLHMTSSFYIYQNNLFGMYKSRAFFPTDTKHGYDMSPHLNFFFSLIL</sequence>
<organism evidence="1 2">
    <name type="scientific">Photobacterium profundum (strain SS9)</name>
    <dbReference type="NCBI Taxonomy" id="298386"/>
    <lineage>
        <taxon>Bacteria</taxon>
        <taxon>Pseudomonadati</taxon>
        <taxon>Pseudomonadota</taxon>
        <taxon>Gammaproteobacteria</taxon>
        <taxon>Vibrionales</taxon>
        <taxon>Vibrionaceae</taxon>
        <taxon>Photobacterium</taxon>
    </lineage>
</organism>
<name>Q6LW95_PHOPR</name>